<feature type="region of interest" description="Disordered" evidence="4">
    <location>
        <begin position="164"/>
        <end position="329"/>
    </location>
</feature>
<feature type="region of interest" description="Disordered" evidence="4">
    <location>
        <begin position="394"/>
        <end position="432"/>
    </location>
</feature>
<feature type="region of interest" description="Disordered" evidence="4">
    <location>
        <begin position="467"/>
        <end position="522"/>
    </location>
</feature>
<dbReference type="GO" id="GO:0005905">
    <property type="term" value="C:clathrin-coated pit"/>
    <property type="evidence" value="ECO:0007669"/>
    <property type="project" value="UniProtKB-SubCell"/>
</dbReference>
<dbReference type="OrthoDB" id="5593455at2759"/>
<keyword evidence="2" id="KW-0254">Endocytosis</keyword>
<evidence type="ECO:0000256" key="4">
    <source>
        <dbReference type="SAM" id="MobiDB-lite"/>
    </source>
</evidence>
<dbReference type="EMBL" id="CAJNOJ010000230">
    <property type="protein sequence ID" value="CAF1316746.1"/>
    <property type="molecule type" value="Genomic_DNA"/>
</dbReference>
<feature type="compositionally biased region" description="Polar residues" evidence="4">
    <location>
        <begin position="860"/>
        <end position="873"/>
    </location>
</feature>
<dbReference type="GO" id="GO:0006897">
    <property type="term" value="P:endocytosis"/>
    <property type="evidence" value="ECO:0007669"/>
    <property type="project" value="UniProtKB-KW"/>
</dbReference>
<name>A0A815EVU7_ADIRI</name>
<dbReference type="SUPFAM" id="SSF103657">
    <property type="entry name" value="BAR/IMD domain-like"/>
    <property type="match status" value="1"/>
</dbReference>
<feature type="domain" description="MHD" evidence="5">
    <location>
        <begin position="567"/>
        <end position="845"/>
    </location>
</feature>
<dbReference type="AlphaFoldDB" id="A0A815EVU7"/>
<dbReference type="InterPro" id="IPR028565">
    <property type="entry name" value="MHD"/>
</dbReference>
<dbReference type="Gene3D" id="1.20.1270.60">
    <property type="entry name" value="Arfaptin homology (AH) domain/BAR domain"/>
    <property type="match status" value="1"/>
</dbReference>
<feature type="compositionally biased region" description="Polar residues" evidence="4">
    <location>
        <begin position="301"/>
        <end position="317"/>
    </location>
</feature>
<feature type="region of interest" description="Disordered" evidence="4">
    <location>
        <begin position="841"/>
        <end position="873"/>
    </location>
</feature>
<dbReference type="Pfam" id="PF10291">
    <property type="entry name" value="muHD"/>
    <property type="match status" value="1"/>
</dbReference>
<keyword evidence="3" id="KW-0472">Membrane</keyword>
<gene>
    <name evidence="6" type="ORF">EDS130_LOCUS31442</name>
</gene>
<feature type="compositionally biased region" description="Low complexity" evidence="4">
    <location>
        <begin position="405"/>
        <end position="416"/>
    </location>
</feature>
<evidence type="ECO:0000259" key="5">
    <source>
        <dbReference type="PROSITE" id="PS51072"/>
    </source>
</evidence>
<dbReference type="GO" id="GO:0005886">
    <property type="term" value="C:plasma membrane"/>
    <property type="evidence" value="ECO:0007669"/>
    <property type="project" value="TreeGrafter"/>
</dbReference>
<evidence type="ECO:0000256" key="2">
    <source>
        <dbReference type="ARBA" id="ARBA00022583"/>
    </source>
</evidence>
<comment type="caution">
    <text evidence="6">The sequence shown here is derived from an EMBL/GenBank/DDBJ whole genome shotgun (WGS) entry which is preliminary data.</text>
</comment>
<dbReference type="InterPro" id="IPR018808">
    <property type="entry name" value="Muniscin_C"/>
</dbReference>
<dbReference type="InterPro" id="IPR027267">
    <property type="entry name" value="AH/BAR_dom_sf"/>
</dbReference>
<dbReference type="PROSITE" id="PS51072">
    <property type="entry name" value="MHD"/>
    <property type="match status" value="1"/>
</dbReference>
<keyword evidence="3" id="KW-0168">Coated pit</keyword>
<dbReference type="PANTHER" id="PTHR23065:SF15">
    <property type="entry name" value="AT02057P"/>
    <property type="match status" value="1"/>
</dbReference>
<comment type="subcellular location">
    <subcellularLocation>
        <location evidence="1">Membrane</location>
        <location evidence="1">Clathrin-coated pit</location>
        <topology evidence="1">Peripheral membrane protein</topology>
        <orientation evidence="1">Cytoplasmic side</orientation>
    </subcellularLocation>
</comment>
<dbReference type="GO" id="GO:0005737">
    <property type="term" value="C:cytoplasm"/>
    <property type="evidence" value="ECO:0007669"/>
    <property type="project" value="TreeGrafter"/>
</dbReference>
<feature type="compositionally biased region" description="Polar residues" evidence="4">
    <location>
        <begin position="164"/>
        <end position="187"/>
    </location>
</feature>
<dbReference type="PANTHER" id="PTHR23065">
    <property type="entry name" value="PROLINE-SERINE-THREONINE PHOSPHATASE INTERACTING PROTEIN 1"/>
    <property type="match status" value="1"/>
</dbReference>
<reference evidence="6" key="1">
    <citation type="submission" date="2021-02" db="EMBL/GenBank/DDBJ databases">
        <authorList>
            <person name="Nowell W R."/>
        </authorList>
    </citation>
    <scope>NUCLEOTIDE SEQUENCE</scope>
</reference>
<evidence type="ECO:0000313" key="7">
    <source>
        <dbReference type="Proteomes" id="UP000663852"/>
    </source>
</evidence>
<dbReference type="SUPFAM" id="SSF49447">
    <property type="entry name" value="Second domain of Mu2 adaptin subunit (ap50) of ap2 adaptor"/>
    <property type="match status" value="1"/>
</dbReference>
<feature type="compositionally biased region" description="Basic and acidic residues" evidence="4">
    <location>
        <begin position="214"/>
        <end position="224"/>
    </location>
</feature>
<dbReference type="Proteomes" id="UP000663852">
    <property type="component" value="Unassembled WGS sequence"/>
</dbReference>
<evidence type="ECO:0000256" key="3">
    <source>
        <dbReference type="ARBA" id="ARBA00023176"/>
    </source>
</evidence>
<sequence>MFFSILACTKFQDFEVEHVDKMLNFSLNYAEILKRNNEQTRLAQNDFQERIKQFTGTDLIEGFVEQKKTGVERPAPIQFEELDNIKSSLNLSSSVTPDSAAGLSDELITFDQSEASAPTFQVHFPVSSPTMLSSWPSTTNIKKSETLASNANINHQHVAVNNQSTTSLGNTTPMSLSNPNNPLSRLQENNNESSSNPFNVKIPRPAFKGFWPSNRKDKKGDKKKSNNSKSTKNDPVQPPPVLDETSSINSANESNGFHKMMGSMEGLNDIPSSITKNKCPTPEPYTQSSPSISSSGINRPGCQSTIPFSSTAMRKSTSSSDSSDDDDDDFRFSKIQFKINPSTQKSPIAEESDDAKISDAMLRMNKNIGQPATASRAGGRKMPDMSKSLSIGHIGSRIPPPLPSRPTSTLSTSITTDNLRPLPSSPPSTSLTNTFDGFEPRSQSMSMSSNHQENIPPVLIHPRSMTTTSTTESKKLTSISSTDDDTEVANTFPGDSSINKAAPFTIPRPPRLRQTPSHQPVMGSTGPSIANGRMTPFIAPNTPHFSNSLMTSMDQRMSPLTIGATDQIPIAVAFQETIHVMMSSDDQTKWKIRILGDMLVSFPAAILNLLVDQSPHLNALEFRLQNLNKVENVIANPQLVSQKSSTPDSEGPIYTFNMAALSNILRNLQEKNRSLPFFNFGILKYEVKHSGTSNIPIQVTSQWTRTFDTITVNINYRFNSSALPESIRLVNDMVTFYTNIPDGQQATQSSPTCEWCSNEHKLSWKVPYIFDGSGTLSATLMTNQSASDGNDSDQQPKPLTTSSAVHVQFLAENALFSSIGFEFACRGYRVSLLKKKIASGKYQSEPDQSEPLQFFKRPSTDQSRMSLSTPLVA</sequence>
<dbReference type="InterPro" id="IPR036168">
    <property type="entry name" value="AP2_Mu_C_sf"/>
</dbReference>
<proteinExistence type="predicted"/>
<feature type="compositionally biased region" description="Polar residues" evidence="4">
    <location>
        <begin position="244"/>
        <end position="255"/>
    </location>
</feature>
<evidence type="ECO:0000256" key="1">
    <source>
        <dbReference type="ARBA" id="ARBA00004283"/>
    </source>
</evidence>
<feature type="compositionally biased region" description="Low complexity" evidence="4">
    <location>
        <begin position="467"/>
        <end position="481"/>
    </location>
</feature>
<evidence type="ECO:0000313" key="6">
    <source>
        <dbReference type="EMBL" id="CAF1316746.1"/>
    </source>
</evidence>
<protein>
    <recommendedName>
        <fullName evidence="5">MHD domain-containing protein</fullName>
    </recommendedName>
</protein>
<organism evidence="6 7">
    <name type="scientific">Adineta ricciae</name>
    <name type="common">Rotifer</name>
    <dbReference type="NCBI Taxonomy" id="249248"/>
    <lineage>
        <taxon>Eukaryota</taxon>
        <taxon>Metazoa</taxon>
        <taxon>Spiralia</taxon>
        <taxon>Gnathifera</taxon>
        <taxon>Rotifera</taxon>
        <taxon>Eurotatoria</taxon>
        <taxon>Bdelloidea</taxon>
        <taxon>Adinetida</taxon>
        <taxon>Adinetidae</taxon>
        <taxon>Adineta</taxon>
    </lineage>
</organism>
<accession>A0A815EVU7</accession>